<organism evidence="1">
    <name type="scientific">Rhizophora mucronata</name>
    <name type="common">Asiatic mangrove</name>
    <dbReference type="NCBI Taxonomy" id="61149"/>
    <lineage>
        <taxon>Eukaryota</taxon>
        <taxon>Viridiplantae</taxon>
        <taxon>Streptophyta</taxon>
        <taxon>Embryophyta</taxon>
        <taxon>Tracheophyta</taxon>
        <taxon>Spermatophyta</taxon>
        <taxon>Magnoliopsida</taxon>
        <taxon>eudicotyledons</taxon>
        <taxon>Gunneridae</taxon>
        <taxon>Pentapetalae</taxon>
        <taxon>rosids</taxon>
        <taxon>fabids</taxon>
        <taxon>Malpighiales</taxon>
        <taxon>Rhizophoraceae</taxon>
        <taxon>Rhizophora</taxon>
    </lineage>
</organism>
<sequence>MKSFCAIMNCRTTKGRNKINPNCACMSSNTRGEKYIYR</sequence>
<protein>
    <submittedName>
        <fullName evidence="1">Uncharacterized protein</fullName>
    </submittedName>
</protein>
<evidence type="ECO:0000313" key="1">
    <source>
        <dbReference type="EMBL" id="MBX74296.1"/>
    </source>
</evidence>
<reference evidence="1" key="1">
    <citation type="submission" date="2018-02" db="EMBL/GenBank/DDBJ databases">
        <title>Rhizophora mucronata_Transcriptome.</title>
        <authorList>
            <person name="Meera S.P."/>
            <person name="Sreeshan A."/>
            <person name="Augustine A."/>
        </authorList>
    </citation>
    <scope>NUCLEOTIDE SEQUENCE</scope>
    <source>
        <tissue evidence="1">Leaf</tissue>
    </source>
</reference>
<dbReference type="AlphaFoldDB" id="A0A2P2R4X1"/>
<accession>A0A2P2R4X1</accession>
<name>A0A2P2R4X1_RHIMU</name>
<proteinExistence type="predicted"/>
<dbReference type="EMBL" id="GGEC01093812">
    <property type="protein sequence ID" value="MBX74296.1"/>
    <property type="molecule type" value="Transcribed_RNA"/>
</dbReference>